<dbReference type="InterPro" id="IPR005036">
    <property type="entry name" value="CBM21_dom"/>
</dbReference>
<keyword evidence="1" id="KW-0732">Signal</keyword>
<evidence type="ECO:0000313" key="4">
    <source>
        <dbReference type="Proteomes" id="UP000567067"/>
    </source>
</evidence>
<comment type="caution">
    <text evidence="3">The sequence shown here is derived from an EMBL/GenBank/DDBJ whole genome shotgun (WGS) entry which is preliminary data.</text>
</comment>
<dbReference type="GO" id="GO:0005979">
    <property type="term" value="P:regulation of glycogen biosynthetic process"/>
    <property type="evidence" value="ECO:0007669"/>
    <property type="project" value="TreeGrafter"/>
</dbReference>
<dbReference type="PANTHER" id="PTHR12307">
    <property type="entry name" value="PROTEIN PHOSPHATASE 1 REGULATORY SUBUNIT"/>
    <property type="match status" value="1"/>
</dbReference>
<dbReference type="Proteomes" id="UP000567067">
    <property type="component" value="Unassembled WGS sequence"/>
</dbReference>
<feature type="domain" description="CBM21" evidence="2">
    <location>
        <begin position="25"/>
        <end position="141"/>
    </location>
</feature>
<dbReference type="Gene3D" id="2.60.40.2440">
    <property type="entry name" value="Carbohydrate binding type-21 domain"/>
    <property type="match status" value="2"/>
</dbReference>
<proteinExistence type="predicted"/>
<dbReference type="InterPro" id="IPR038175">
    <property type="entry name" value="CBM21_dom_sf"/>
</dbReference>
<evidence type="ECO:0000256" key="1">
    <source>
        <dbReference type="SAM" id="SignalP"/>
    </source>
</evidence>
<dbReference type="InterPro" id="IPR050782">
    <property type="entry name" value="PP1_regulatory_subunit_3"/>
</dbReference>
<dbReference type="GO" id="GO:0000164">
    <property type="term" value="C:protein phosphatase type 1 complex"/>
    <property type="evidence" value="ECO:0007669"/>
    <property type="project" value="TreeGrafter"/>
</dbReference>
<feature type="domain" description="CBM21" evidence="2">
    <location>
        <begin position="149"/>
        <end position="253"/>
    </location>
</feature>
<dbReference type="PROSITE" id="PS51159">
    <property type="entry name" value="CBM21"/>
    <property type="match status" value="2"/>
</dbReference>
<gene>
    <name evidence="3" type="ORF">FHR92_002880</name>
</gene>
<accession>A0A7W3XS67</accession>
<feature type="chain" id="PRO_5030645603" description="CBM21 domain-containing protein" evidence="1">
    <location>
        <begin position="29"/>
        <end position="253"/>
    </location>
</feature>
<organism evidence="3 4">
    <name type="scientific">Fontibacillus solani</name>
    <dbReference type="NCBI Taxonomy" id="1572857"/>
    <lineage>
        <taxon>Bacteria</taxon>
        <taxon>Bacillati</taxon>
        <taxon>Bacillota</taxon>
        <taxon>Bacilli</taxon>
        <taxon>Bacillales</taxon>
        <taxon>Paenibacillaceae</taxon>
        <taxon>Fontibacillus</taxon>
    </lineage>
</organism>
<dbReference type="PANTHER" id="PTHR12307:SF36">
    <property type="entry name" value="GLYCOGEN-BINDING SUBUNIT 76A"/>
    <property type="match status" value="1"/>
</dbReference>
<sequence length="253" mass="28760">MIKMRRILTLFMLSAIISIVSFIGSASASGNEVKLIDSQIVRDRFSFYSFTGNIEVANLGYAKSVTVHYTTDDVTWYDIDAQYVAPTSSTHEKWNFSIYTSSLTTDHPELKNLNFVKFAIKYTVNGNTYWDNNNSLNYYNEPNTVFPNSAILGNVDVIKAYDFLYNDTFSGAVYVKNINPTKTVKIVYTTDNWATTHEGYATYVNRSNNFNTVELWTYSFNVPGATEVKYAISYSSAGSTYWDNNYGSNYTVY</sequence>
<dbReference type="GO" id="GO:2001069">
    <property type="term" value="F:glycogen binding"/>
    <property type="evidence" value="ECO:0007669"/>
    <property type="project" value="TreeGrafter"/>
</dbReference>
<dbReference type="Pfam" id="PF03370">
    <property type="entry name" value="CBM_21"/>
    <property type="match status" value="2"/>
</dbReference>
<dbReference type="AlphaFoldDB" id="A0A7W3XS67"/>
<evidence type="ECO:0000259" key="2">
    <source>
        <dbReference type="PROSITE" id="PS51159"/>
    </source>
</evidence>
<protein>
    <recommendedName>
        <fullName evidence="2">CBM21 domain-containing protein</fullName>
    </recommendedName>
</protein>
<evidence type="ECO:0000313" key="3">
    <source>
        <dbReference type="EMBL" id="MBA9086402.1"/>
    </source>
</evidence>
<dbReference type="EMBL" id="JACJIP010000018">
    <property type="protein sequence ID" value="MBA9086402.1"/>
    <property type="molecule type" value="Genomic_DNA"/>
</dbReference>
<dbReference type="GO" id="GO:0008157">
    <property type="term" value="F:protein phosphatase 1 binding"/>
    <property type="evidence" value="ECO:0007669"/>
    <property type="project" value="TreeGrafter"/>
</dbReference>
<name>A0A7W3XS67_9BACL</name>
<reference evidence="3 4" key="1">
    <citation type="submission" date="2020-08" db="EMBL/GenBank/DDBJ databases">
        <title>Genomic Encyclopedia of Type Strains, Phase III (KMG-III): the genomes of soil and plant-associated and newly described type strains.</title>
        <authorList>
            <person name="Whitman W."/>
        </authorList>
    </citation>
    <scope>NUCLEOTIDE SEQUENCE [LARGE SCALE GENOMIC DNA]</scope>
    <source>
        <strain evidence="3 4">CECT 8693</strain>
    </source>
</reference>
<feature type="signal peptide" evidence="1">
    <location>
        <begin position="1"/>
        <end position="28"/>
    </location>
</feature>
<keyword evidence="4" id="KW-1185">Reference proteome</keyword>
<dbReference type="RefSeq" id="WP_182536506.1">
    <property type="nucleotide sequence ID" value="NZ_JACJIP010000018.1"/>
</dbReference>